<protein>
    <submittedName>
        <fullName evidence="1">Uncharacterized protein</fullName>
    </submittedName>
</protein>
<comment type="caution">
    <text evidence="1">The sequence shown here is derived from an EMBL/GenBank/DDBJ whole genome shotgun (WGS) entry which is preliminary data.</text>
</comment>
<dbReference type="Proteomes" id="UP000823963">
    <property type="component" value="Unassembled WGS sequence"/>
</dbReference>
<organism evidence="1 2">
    <name type="scientific">Candidatus Ligilactobacillus excrementigallinarum</name>
    <dbReference type="NCBI Taxonomy" id="2838641"/>
    <lineage>
        <taxon>Bacteria</taxon>
        <taxon>Bacillati</taxon>
        <taxon>Bacillota</taxon>
        <taxon>Bacilli</taxon>
        <taxon>Lactobacillales</taxon>
        <taxon>Lactobacillaceae</taxon>
        <taxon>Ligilactobacillus</taxon>
    </lineage>
</organism>
<dbReference type="EMBL" id="DXFP01000001">
    <property type="protein sequence ID" value="HIX01133.1"/>
    <property type="molecule type" value="Genomic_DNA"/>
</dbReference>
<gene>
    <name evidence="1" type="ORF">H9861_00025</name>
</gene>
<name>A0A9D2A8U7_9LACO</name>
<evidence type="ECO:0000313" key="2">
    <source>
        <dbReference type="Proteomes" id="UP000823963"/>
    </source>
</evidence>
<evidence type="ECO:0000313" key="1">
    <source>
        <dbReference type="EMBL" id="HIX01133.1"/>
    </source>
</evidence>
<accession>A0A9D2A8U7</accession>
<sequence>MSYRYQKLIKIPYHTSTAHPRMPLMERAAIFLPFAALSGFDDEVAEVRQKHLQSYEVPDDLRQE</sequence>
<reference evidence="1" key="1">
    <citation type="journal article" date="2021" name="PeerJ">
        <title>Extensive microbial diversity within the chicken gut microbiome revealed by metagenomics and culture.</title>
        <authorList>
            <person name="Gilroy R."/>
            <person name="Ravi A."/>
            <person name="Getino M."/>
            <person name="Pursley I."/>
            <person name="Horton D.L."/>
            <person name="Alikhan N.F."/>
            <person name="Baker D."/>
            <person name="Gharbi K."/>
            <person name="Hall N."/>
            <person name="Watson M."/>
            <person name="Adriaenssens E.M."/>
            <person name="Foster-Nyarko E."/>
            <person name="Jarju S."/>
            <person name="Secka A."/>
            <person name="Antonio M."/>
            <person name="Oren A."/>
            <person name="Chaudhuri R.R."/>
            <person name="La Ragione R."/>
            <person name="Hildebrand F."/>
            <person name="Pallen M.J."/>
        </authorList>
    </citation>
    <scope>NUCLEOTIDE SEQUENCE</scope>
    <source>
        <strain evidence="1">6627</strain>
    </source>
</reference>
<dbReference type="AlphaFoldDB" id="A0A9D2A8U7"/>
<proteinExistence type="predicted"/>
<reference evidence="1" key="2">
    <citation type="submission" date="2021-04" db="EMBL/GenBank/DDBJ databases">
        <authorList>
            <person name="Gilroy R."/>
        </authorList>
    </citation>
    <scope>NUCLEOTIDE SEQUENCE</scope>
    <source>
        <strain evidence="1">6627</strain>
    </source>
</reference>